<dbReference type="STRING" id="113562.SAMN04489716_3539"/>
<feature type="transmembrane region" description="Helical" evidence="8">
    <location>
        <begin position="33"/>
        <end position="52"/>
    </location>
</feature>
<dbReference type="OrthoDB" id="3298165at2"/>
<dbReference type="AlphaFoldDB" id="A0A1H1ZWU2"/>
<name>A0A1H1ZWU2_9ACTN</name>
<dbReference type="EMBL" id="LT629758">
    <property type="protein sequence ID" value="SDT38160.1"/>
    <property type="molecule type" value="Genomic_DNA"/>
</dbReference>
<protein>
    <recommendedName>
        <fullName evidence="9">Pycsar effector protein domain-containing protein</fullName>
    </recommendedName>
</protein>
<sequence>MTDTNMTTYEDSNTVPEKIAEVQTQIARADTKASILTGLSLGALTGGAALAGKAHLHGLSLAAAVATAVLIGAATLLLGAAIRPALGGSFGFMHWASAPSAVLLYAELNRAAYDGTDEGRRFEQVAYLRLLAQSARRKYQRVRLAVDLLGVAVGLAVLTALLSALD</sequence>
<keyword evidence="11" id="KW-1185">Reference proteome</keyword>
<accession>A0A1H1ZWU2</accession>
<keyword evidence="6" id="KW-0051">Antiviral defense</keyword>
<evidence type="ECO:0000256" key="8">
    <source>
        <dbReference type="SAM" id="Phobius"/>
    </source>
</evidence>
<dbReference type="GO" id="GO:0051607">
    <property type="term" value="P:defense response to virus"/>
    <property type="evidence" value="ECO:0007669"/>
    <property type="project" value="UniProtKB-KW"/>
</dbReference>
<feature type="transmembrane region" description="Helical" evidence="8">
    <location>
        <begin position="144"/>
        <end position="165"/>
    </location>
</feature>
<evidence type="ECO:0000313" key="10">
    <source>
        <dbReference type="EMBL" id="SDT38160.1"/>
    </source>
</evidence>
<feature type="domain" description="Pycsar effector protein" evidence="9">
    <location>
        <begin position="19"/>
        <end position="162"/>
    </location>
</feature>
<evidence type="ECO:0000313" key="11">
    <source>
        <dbReference type="Proteomes" id="UP000198688"/>
    </source>
</evidence>
<reference evidence="10 11" key="1">
    <citation type="submission" date="2016-10" db="EMBL/GenBank/DDBJ databases">
        <authorList>
            <person name="de Groot N.N."/>
        </authorList>
    </citation>
    <scope>NUCLEOTIDE SEQUENCE [LARGE SCALE GENOMIC DNA]</scope>
    <source>
        <strain evidence="10 11">DSM 43941</strain>
    </source>
</reference>
<dbReference type="GO" id="GO:0000166">
    <property type="term" value="F:nucleotide binding"/>
    <property type="evidence" value="ECO:0007669"/>
    <property type="project" value="UniProtKB-KW"/>
</dbReference>
<dbReference type="Pfam" id="PF18967">
    <property type="entry name" value="PycTM"/>
    <property type="match status" value="1"/>
</dbReference>
<organism evidence="10 11">
    <name type="scientific">Actinoplanes derwentensis</name>
    <dbReference type="NCBI Taxonomy" id="113562"/>
    <lineage>
        <taxon>Bacteria</taxon>
        <taxon>Bacillati</taxon>
        <taxon>Actinomycetota</taxon>
        <taxon>Actinomycetes</taxon>
        <taxon>Micromonosporales</taxon>
        <taxon>Micromonosporaceae</taxon>
        <taxon>Actinoplanes</taxon>
    </lineage>
</organism>
<evidence type="ECO:0000256" key="1">
    <source>
        <dbReference type="ARBA" id="ARBA00004236"/>
    </source>
</evidence>
<keyword evidence="5 8" id="KW-1133">Transmembrane helix</keyword>
<dbReference type="RefSeq" id="WP_092545645.1">
    <property type="nucleotide sequence ID" value="NZ_BOMJ01000010.1"/>
</dbReference>
<dbReference type="InterPro" id="IPR043760">
    <property type="entry name" value="PycTM_dom"/>
</dbReference>
<keyword evidence="3 8" id="KW-0812">Transmembrane</keyword>
<dbReference type="Proteomes" id="UP000198688">
    <property type="component" value="Chromosome I"/>
</dbReference>
<evidence type="ECO:0000256" key="4">
    <source>
        <dbReference type="ARBA" id="ARBA00022741"/>
    </source>
</evidence>
<proteinExistence type="predicted"/>
<evidence type="ECO:0000256" key="6">
    <source>
        <dbReference type="ARBA" id="ARBA00023118"/>
    </source>
</evidence>
<keyword evidence="4" id="KW-0547">Nucleotide-binding</keyword>
<gene>
    <name evidence="10" type="ORF">SAMN04489716_3539</name>
</gene>
<comment type="subcellular location">
    <subcellularLocation>
        <location evidence="1">Cell membrane</location>
    </subcellularLocation>
</comment>
<evidence type="ECO:0000256" key="5">
    <source>
        <dbReference type="ARBA" id="ARBA00022989"/>
    </source>
</evidence>
<evidence type="ECO:0000256" key="2">
    <source>
        <dbReference type="ARBA" id="ARBA00022475"/>
    </source>
</evidence>
<evidence type="ECO:0000256" key="3">
    <source>
        <dbReference type="ARBA" id="ARBA00022692"/>
    </source>
</evidence>
<evidence type="ECO:0000256" key="7">
    <source>
        <dbReference type="ARBA" id="ARBA00023136"/>
    </source>
</evidence>
<dbReference type="GO" id="GO:0005886">
    <property type="term" value="C:plasma membrane"/>
    <property type="evidence" value="ECO:0007669"/>
    <property type="project" value="UniProtKB-SubCell"/>
</dbReference>
<keyword evidence="7 8" id="KW-0472">Membrane</keyword>
<evidence type="ECO:0000259" key="9">
    <source>
        <dbReference type="Pfam" id="PF18967"/>
    </source>
</evidence>
<feature type="transmembrane region" description="Helical" evidence="8">
    <location>
        <begin position="58"/>
        <end position="82"/>
    </location>
</feature>
<keyword evidence="2" id="KW-1003">Cell membrane</keyword>